<evidence type="ECO:0000256" key="1">
    <source>
        <dbReference type="ARBA" id="ARBA00006484"/>
    </source>
</evidence>
<keyword evidence="2" id="KW-0521">NADP</keyword>
<sequence>MAHEIGDEDIDAIFAVNLKSGFVASQEFAKKLIELERPGKIINIGSMTSFLGMYNVSAYAASKGGVLQMTKAFSNELAAKGIQVNCICPGYYKTPLTEDIIQDPEYNDFVLMRTPAMRWGEPKDLRGALIFLASPASDFVTGAPLIVDGGMLGK</sequence>
<dbReference type="PRINTS" id="PR00080">
    <property type="entry name" value="SDRFAMILY"/>
</dbReference>
<dbReference type="Pfam" id="PF13561">
    <property type="entry name" value="adh_short_C2"/>
    <property type="match status" value="1"/>
</dbReference>
<reference evidence="4" key="1">
    <citation type="submission" date="2022-07" db="EMBL/GenBank/DDBJ databases">
        <title>Fungi with potential for degradation of polypropylene.</title>
        <authorList>
            <person name="Gostincar C."/>
        </authorList>
    </citation>
    <scope>NUCLEOTIDE SEQUENCE</scope>
    <source>
        <strain evidence="4">EXF-13308</strain>
    </source>
</reference>
<gene>
    <name evidence="4" type="ORF">NKR23_g6770</name>
</gene>
<dbReference type="EMBL" id="JANBVO010000020">
    <property type="protein sequence ID" value="KAJ9143065.1"/>
    <property type="molecule type" value="Genomic_DNA"/>
</dbReference>
<name>A0AA38VHH0_9PEZI</name>
<dbReference type="SUPFAM" id="SSF51735">
    <property type="entry name" value="NAD(P)-binding Rossmann-fold domains"/>
    <property type="match status" value="1"/>
</dbReference>
<dbReference type="PRINTS" id="PR00081">
    <property type="entry name" value="GDHRDH"/>
</dbReference>
<dbReference type="Gene3D" id="3.40.50.720">
    <property type="entry name" value="NAD(P)-binding Rossmann-like Domain"/>
    <property type="match status" value="1"/>
</dbReference>
<dbReference type="PANTHER" id="PTHR42760">
    <property type="entry name" value="SHORT-CHAIN DEHYDROGENASES/REDUCTASES FAMILY MEMBER"/>
    <property type="match status" value="1"/>
</dbReference>
<dbReference type="InterPro" id="IPR020904">
    <property type="entry name" value="Sc_DH/Rdtase_CS"/>
</dbReference>
<evidence type="ECO:0008006" key="6">
    <source>
        <dbReference type="Google" id="ProtNLM"/>
    </source>
</evidence>
<comment type="caution">
    <text evidence="4">The sequence shown here is derived from an EMBL/GenBank/DDBJ whole genome shotgun (WGS) entry which is preliminary data.</text>
</comment>
<dbReference type="PROSITE" id="PS00061">
    <property type="entry name" value="ADH_SHORT"/>
    <property type="match status" value="1"/>
</dbReference>
<protein>
    <recommendedName>
        <fullName evidence="6">2-deoxy-D-gluconate 3-dehydrogenase</fullName>
    </recommendedName>
</protein>
<dbReference type="AlphaFoldDB" id="A0AA38VHH0"/>
<proteinExistence type="inferred from homology"/>
<dbReference type="GO" id="GO:0016616">
    <property type="term" value="F:oxidoreductase activity, acting on the CH-OH group of donors, NAD or NADP as acceptor"/>
    <property type="evidence" value="ECO:0007669"/>
    <property type="project" value="TreeGrafter"/>
</dbReference>
<accession>A0AA38VHH0</accession>
<dbReference type="PANTHER" id="PTHR42760:SF5">
    <property type="entry name" value="2-DEHYDRO-3-DEOXY-D-GLUCONATE 5-DEHYDROGENASE"/>
    <property type="match status" value="1"/>
</dbReference>
<dbReference type="InterPro" id="IPR036291">
    <property type="entry name" value="NAD(P)-bd_dom_sf"/>
</dbReference>
<comment type="similarity">
    <text evidence="1">Belongs to the short-chain dehydrogenases/reductases (SDR) family.</text>
</comment>
<dbReference type="Proteomes" id="UP001174694">
    <property type="component" value="Unassembled WGS sequence"/>
</dbReference>
<keyword evidence="5" id="KW-1185">Reference proteome</keyword>
<organism evidence="4 5">
    <name type="scientific">Pleurostoma richardsiae</name>
    <dbReference type="NCBI Taxonomy" id="41990"/>
    <lineage>
        <taxon>Eukaryota</taxon>
        <taxon>Fungi</taxon>
        <taxon>Dikarya</taxon>
        <taxon>Ascomycota</taxon>
        <taxon>Pezizomycotina</taxon>
        <taxon>Sordariomycetes</taxon>
        <taxon>Sordariomycetidae</taxon>
        <taxon>Calosphaeriales</taxon>
        <taxon>Pleurostomataceae</taxon>
        <taxon>Pleurostoma</taxon>
    </lineage>
</organism>
<evidence type="ECO:0000256" key="3">
    <source>
        <dbReference type="ARBA" id="ARBA00023002"/>
    </source>
</evidence>
<dbReference type="InterPro" id="IPR002347">
    <property type="entry name" value="SDR_fam"/>
</dbReference>
<evidence type="ECO:0000313" key="5">
    <source>
        <dbReference type="Proteomes" id="UP001174694"/>
    </source>
</evidence>
<evidence type="ECO:0000313" key="4">
    <source>
        <dbReference type="EMBL" id="KAJ9143065.1"/>
    </source>
</evidence>
<evidence type="ECO:0000256" key="2">
    <source>
        <dbReference type="ARBA" id="ARBA00022857"/>
    </source>
</evidence>
<keyword evidence="3" id="KW-0560">Oxidoreductase</keyword>